<dbReference type="GO" id="GO:0016757">
    <property type="term" value="F:glycosyltransferase activity"/>
    <property type="evidence" value="ECO:0007669"/>
    <property type="project" value="UniProtKB-KW"/>
</dbReference>
<feature type="transmembrane region" description="Helical" evidence="6">
    <location>
        <begin position="317"/>
        <end position="335"/>
    </location>
</feature>
<comment type="caution">
    <text evidence="7">The sequence shown here is derived from an EMBL/GenBank/DDBJ whole genome shotgun (WGS) entry which is preliminary data.</text>
</comment>
<feature type="transmembrane region" description="Helical" evidence="6">
    <location>
        <begin position="178"/>
        <end position="198"/>
    </location>
</feature>
<dbReference type="InterPro" id="IPR044878">
    <property type="entry name" value="UbiA_sf"/>
</dbReference>
<keyword evidence="3 6" id="KW-1133">Transmembrane helix</keyword>
<dbReference type="Pfam" id="PF01040">
    <property type="entry name" value="UbiA"/>
    <property type="match status" value="1"/>
</dbReference>
<keyword evidence="8" id="KW-1185">Reference proteome</keyword>
<evidence type="ECO:0000256" key="2">
    <source>
        <dbReference type="ARBA" id="ARBA00022692"/>
    </source>
</evidence>
<dbReference type="NCBIfam" id="NF008978">
    <property type="entry name" value="PRK12324.1-4"/>
    <property type="match status" value="1"/>
</dbReference>
<dbReference type="CDD" id="cd13963">
    <property type="entry name" value="PT_UbiA_2"/>
    <property type="match status" value="1"/>
</dbReference>
<name>A0A7W5P6D1_9ACTN</name>
<feature type="region of interest" description="Disordered" evidence="5">
    <location>
        <begin position="1"/>
        <end position="41"/>
    </location>
</feature>
<dbReference type="EC" id="2.4.2.45" evidence="7"/>
<comment type="subcellular location">
    <subcellularLocation>
        <location evidence="1">Membrane</location>
        <topology evidence="1">Multi-pass membrane protein</topology>
    </subcellularLocation>
</comment>
<dbReference type="EMBL" id="JACHZG010000001">
    <property type="protein sequence ID" value="MBB3325701.1"/>
    <property type="molecule type" value="Genomic_DNA"/>
</dbReference>
<protein>
    <submittedName>
        <fullName evidence="7">Decaprenyl-phosphate phosphoribosyltransferase</fullName>
        <ecNumber evidence="7">2.4.2.45</ecNumber>
    </submittedName>
</protein>
<evidence type="ECO:0000256" key="3">
    <source>
        <dbReference type="ARBA" id="ARBA00022989"/>
    </source>
</evidence>
<dbReference type="Gene3D" id="1.10.357.140">
    <property type="entry name" value="UbiA prenyltransferase"/>
    <property type="match status" value="1"/>
</dbReference>
<evidence type="ECO:0000256" key="4">
    <source>
        <dbReference type="ARBA" id="ARBA00023136"/>
    </source>
</evidence>
<feature type="transmembrane region" description="Helical" evidence="6">
    <location>
        <begin position="204"/>
        <end position="221"/>
    </location>
</feature>
<keyword evidence="4 6" id="KW-0472">Membrane</keyword>
<dbReference type="InterPro" id="IPR050475">
    <property type="entry name" value="Prenyltransferase_related"/>
</dbReference>
<reference evidence="7 8" key="1">
    <citation type="submission" date="2020-08" db="EMBL/GenBank/DDBJ databases">
        <title>Sequencing the genomes of 1000 actinobacteria strains.</title>
        <authorList>
            <person name="Klenk H.-P."/>
        </authorList>
    </citation>
    <scope>NUCLEOTIDE SEQUENCE [LARGE SCALE GENOMIC DNA]</scope>
    <source>
        <strain evidence="7 8">DSM 11053</strain>
    </source>
</reference>
<dbReference type="AlphaFoldDB" id="A0A7W5P6D1"/>
<feature type="transmembrane region" description="Helical" evidence="6">
    <location>
        <begin position="275"/>
        <end position="296"/>
    </location>
</feature>
<evidence type="ECO:0000256" key="6">
    <source>
        <dbReference type="SAM" id="Phobius"/>
    </source>
</evidence>
<evidence type="ECO:0000256" key="1">
    <source>
        <dbReference type="ARBA" id="ARBA00004141"/>
    </source>
</evidence>
<feature type="transmembrane region" description="Helical" evidence="6">
    <location>
        <begin position="248"/>
        <end position="269"/>
    </location>
</feature>
<dbReference type="Proteomes" id="UP000565572">
    <property type="component" value="Unassembled WGS sequence"/>
</dbReference>
<gene>
    <name evidence="7" type="ORF">FHX39_000645</name>
</gene>
<sequence>MTDTSPRSATSRPAPPEAAAAPDVEPSPATPAVPAIPQDDLLEEPRRSRLPAAIRAMRPRQWVKNVLVFTAPLAAGRLFERDVLLASALAFVAFCLMSATVYLINDVRDVEEDRLHPRKRFRPIAAGELRPQAAVVLAVVTGAAGLTLGFFTAPQLGVTLLIYLLLQLGYSAFLKHLPVVDLAMVASGFLLRAIAGGVASDLALSQWFLLVAAFGSFFMVAGKRYSEIKSLGSGAGTRKSLERYSESYLRFAWMLAAVMVLISYSLWAFDNRGVGAYAVPWTAISIAPFTLGLLQYALEVDAGNAGEPEEVVLHDRVLQVIGLVWLVVISIAVFTR</sequence>
<feature type="transmembrane region" description="Helical" evidence="6">
    <location>
        <begin position="133"/>
        <end position="166"/>
    </location>
</feature>
<feature type="compositionally biased region" description="Low complexity" evidence="5">
    <location>
        <begin position="1"/>
        <end position="27"/>
    </location>
</feature>
<evidence type="ECO:0000313" key="7">
    <source>
        <dbReference type="EMBL" id="MBB3325701.1"/>
    </source>
</evidence>
<dbReference type="RefSeq" id="WP_183336758.1">
    <property type="nucleotide sequence ID" value="NZ_JACHZG010000001.1"/>
</dbReference>
<proteinExistence type="predicted"/>
<evidence type="ECO:0000313" key="8">
    <source>
        <dbReference type="Proteomes" id="UP000565572"/>
    </source>
</evidence>
<evidence type="ECO:0000256" key="5">
    <source>
        <dbReference type="SAM" id="MobiDB-lite"/>
    </source>
</evidence>
<dbReference type="GO" id="GO:0016765">
    <property type="term" value="F:transferase activity, transferring alkyl or aryl (other than methyl) groups"/>
    <property type="evidence" value="ECO:0007669"/>
    <property type="project" value="InterPro"/>
</dbReference>
<organism evidence="7 8">
    <name type="scientific">Microlunatus antarcticus</name>
    <dbReference type="NCBI Taxonomy" id="53388"/>
    <lineage>
        <taxon>Bacteria</taxon>
        <taxon>Bacillati</taxon>
        <taxon>Actinomycetota</taxon>
        <taxon>Actinomycetes</taxon>
        <taxon>Propionibacteriales</taxon>
        <taxon>Propionibacteriaceae</taxon>
        <taxon>Microlunatus</taxon>
    </lineage>
</organism>
<keyword evidence="7" id="KW-0328">Glycosyltransferase</keyword>
<feature type="transmembrane region" description="Helical" evidence="6">
    <location>
        <begin position="83"/>
        <end position="104"/>
    </location>
</feature>
<dbReference type="GO" id="GO:0016020">
    <property type="term" value="C:membrane"/>
    <property type="evidence" value="ECO:0007669"/>
    <property type="project" value="UniProtKB-SubCell"/>
</dbReference>
<dbReference type="PANTHER" id="PTHR42723">
    <property type="entry name" value="CHLOROPHYLL SYNTHASE"/>
    <property type="match status" value="1"/>
</dbReference>
<keyword evidence="7" id="KW-0808">Transferase</keyword>
<keyword evidence="2 6" id="KW-0812">Transmembrane</keyword>
<dbReference type="PANTHER" id="PTHR42723:SF1">
    <property type="entry name" value="CHLOROPHYLL SYNTHASE, CHLOROPLASTIC"/>
    <property type="match status" value="1"/>
</dbReference>
<accession>A0A7W5P6D1</accession>
<dbReference type="InterPro" id="IPR000537">
    <property type="entry name" value="UbiA_prenyltransferase"/>
</dbReference>